<dbReference type="PANTHER" id="PTHR34610:SF3">
    <property type="entry name" value="SSL7007 PROTEIN"/>
    <property type="match status" value="1"/>
</dbReference>
<evidence type="ECO:0000313" key="3">
    <source>
        <dbReference type="Proteomes" id="UP000092093"/>
    </source>
</evidence>
<dbReference type="PATRIC" id="fig|1710896.3.peg.644"/>
<feature type="domain" description="PIN" evidence="1">
    <location>
        <begin position="1"/>
        <end position="111"/>
    </location>
</feature>
<dbReference type="SUPFAM" id="SSF88723">
    <property type="entry name" value="PIN domain-like"/>
    <property type="match status" value="1"/>
</dbReference>
<dbReference type="InterPro" id="IPR002716">
    <property type="entry name" value="PIN_dom"/>
</dbReference>
<name>A0A1B7WSN9_APHFL</name>
<dbReference type="Proteomes" id="UP000092093">
    <property type="component" value="Unassembled WGS sequence"/>
</dbReference>
<dbReference type="Gene3D" id="3.40.50.1010">
    <property type="entry name" value="5'-nuclease"/>
    <property type="match status" value="1"/>
</dbReference>
<evidence type="ECO:0000313" key="2">
    <source>
        <dbReference type="EMBL" id="OBQ40153.1"/>
    </source>
</evidence>
<dbReference type="SMART" id="SM00670">
    <property type="entry name" value="PINc"/>
    <property type="match status" value="1"/>
</dbReference>
<dbReference type="InterPro" id="IPR002850">
    <property type="entry name" value="PIN_toxin-like"/>
</dbReference>
<dbReference type="NCBIfam" id="TIGR00305">
    <property type="entry name" value="putative toxin-antitoxin system toxin component, PIN family"/>
    <property type="match status" value="1"/>
</dbReference>
<dbReference type="Pfam" id="PF13470">
    <property type="entry name" value="PIN_3"/>
    <property type="match status" value="1"/>
</dbReference>
<evidence type="ECO:0000259" key="1">
    <source>
        <dbReference type="SMART" id="SM00670"/>
    </source>
</evidence>
<protein>
    <submittedName>
        <fullName evidence="2">Toxin-antitoxin system, toxin component</fullName>
    </submittedName>
</protein>
<organism evidence="2 3">
    <name type="scientific">Aphanizomenon flos-aquae WA102</name>
    <dbReference type="NCBI Taxonomy" id="1710896"/>
    <lineage>
        <taxon>Bacteria</taxon>
        <taxon>Bacillati</taxon>
        <taxon>Cyanobacteriota</taxon>
        <taxon>Cyanophyceae</taxon>
        <taxon>Nostocales</taxon>
        <taxon>Aphanizomenonaceae</taxon>
        <taxon>Aphanizomenon</taxon>
    </lineage>
</organism>
<dbReference type="EMBL" id="LJOW01000180">
    <property type="protein sequence ID" value="OBQ40153.1"/>
    <property type="molecule type" value="Genomic_DNA"/>
</dbReference>
<accession>A0A1B7WSN9</accession>
<dbReference type="AlphaFoldDB" id="A0A1B7WSN9"/>
<comment type="caution">
    <text evidence="2">The sequence shown here is derived from an EMBL/GenBank/DDBJ whole genome shotgun (WGS) entry which is preliminary data.</text>
</comment>
<reference evidence="2 3" key="1">
    <citation type="submission" date="2015-09" db="EMBL/GenBank/DDBJ databases">
        <title>Aphanizomenon flos-aquae WA102.</title>
        <authorList>
            <person name="Driscoll C."/>
        </authorList>
    </citation>
    <scope>NUCLEOTIDE SEQUENCE [LARGE SCALE GENOMIC DNA]</scope>
    <source>
        <strain evidence="2">WA102</strain>
    </source>
</reference>
<dbReference type="InterPro" id="IPR029060">
    <property type="entry name" value="PIN-like_dom_sf"/>
</dbReference>
<gene>
    <name evidence="2" type="ORF">AN484_22635</name>
</gene>
<dbReference type="PANTHER" id="PTHR34610">
    <property type="entry name" value="SSL7007 PROTEIN"/>
    <property type="match status" value="1"/>
</dbReference>
<proteinExistence type="predicted"/>
<sequence length="134" mass="14855">MKLVIDTNVLIAAFIAKGMCSTVVEHCLIVHSPITSDFILNELHKKLTVKFKYSPEDAGEVINLLRSRMQVVIPTPLNVPVCRDVDDDMILATAIAGEAVCIITGDKDLLILKMFESIKIIDPKEFAASEEMLR</sequence>